<dbReference type="GO" id="GO:0008146">
    <property type="term" value="F:sulfotransferase activity"/>
    <property type="evidence" value="ECO:0007669"/>
    <property type="project" value="TreeGrafter"/>
</dbReference>
<dbReference type="InterPro" id="IPR000594">
    <property type="entry name" value="ThiF_NAD_FAD-bd"/>
</dbReference>
<evidence type="ECO:0000256" key="6">
    <source>
        <dbReference type="ARBA" id="ARBA00052218"/>
    </source>
</evidence>
<dbReference type="CDD" id="cd00158">
    <property type="entry name" value="RHOD"/>
    <property type="match status" value="1"/>
</dbReference>
<gene>
    <name evidence="16" type="primary">moeB</name>
    <name evidence="16" type="ORF">WB794_11990</name>
</gene>
<dbReference type="SUPFAM" id="SSF52821">
    <property type="entry name" value="Rhodanese/Cell cycle control phosphatase"/>
    <property type="match status" value="1"/>
</dbReference>
<sequence length="393" mass="41086">MKNAAASRSGHRDAGPDAPLELSPPEAWARVRAGVPLLDVRSEGERAAGTAEGARAVALDELLADPAAALPAPMQEVGLLCASGQRTARAAARLRELGHARVWSVAGGLARWRAEALPVTAPNETPDFLERFGRHLLLPEVGLEGQRRLRDARVALVGAGGLGSPVALYLAAAGVGHLSLIDDDRVDRSNLQRQVLHGEADIGRPKVASAADRLAALWPGIALRQDAVRLGPGNADALLADHDVVVDGADNFLTRYLLSDACVRLGLPLVHGAVDRFRGQVALFWPARRPEAGCYRCLFPAPPPAELVPNCAQAGVLGVLPGLVGMLQATETLKLLLGIGEPLLGTLLCVDALTMRFDRLALHRHSDCAVCGDGRHALSNAPLPGAGCGTGAP</sequence>
<evidence type="ECO:0000256" key="5">
    <source>
        <dbReference type="ARBA" id="ARBA00022840"/>
    </source>
</evidence>
<dbReference type="Gene3D" id="3.40.50.720">
    <property type="entry name" value="NAD(P)-binding Rossmann-like Domain"/>
    <property type="match status" value="1"/>
</dbReference>
<keyword evidence="4" id="KW-0547">Nucleotide-binding</keyword>
<dbReference type="FunFam" id="3.40.50.720:FF:000033">
    <property type="entry name" value="Adenylyltransferase and sulfurtransferase MOCS3"/>
    <property type="match status" value="1"/>
</dbReference>
<name>A0AAW9R3Q5_9GAMM</name>
<reference evidence="16 17" key="1">
    <citation type="journal article" date="2016" name="Antonie Van Leeuwenhoek">
        <title>Denitratimonas tolerans gen. nov., sp. nov., a denitrifying bacterium isolated from a bioreactor for tannery wastewater treatment.</title>
        <authorList>
            <person name="Han S.I."/>
            <person name="Kim J.O."/>
            <person name="Lee Y.R."/>
            <person name="Ekpeghere K.I."/>
            <person name="Koh S.C."/>
            <person name="Whang K.S."/>
        </authorList>
    </citation>
    <scope>NUCLEOTIDE SEQUENCE [LARGE SCALE GENOMIC DNA]</scope>
    <source>
        <strain evidence="16 17">KACC 17565</strain>
    </source>
</reference>
<dbReference type="InterPro" id="IPR001763">
    <property type="entry name" value="Rhodanese-like_dom"/>
</dbReference>
<dbReference type="CDD" id="cd00757">
    <property type="entry name" value="ThiF_MoeB_HesA_family"/>
    <property type="match status" value="1"/>
</dbReference>
<comment type="similarity">
    <text evidence="2">Belongs to the HesA/MoeB/ThiF family.</text>
</comment>
<protein>
    <recommendedName>
        <fullName evidence="10">Molybdopterin-synthase adenylyltransferase</fullName>
        <ecNumber evidence="9">2.7.7.80</ecNumber>
    </recommendedName>
    <alternativeName>
        <fullName evidence="13">MoaD protein adenylase</fullName>
    </alternativeName>
    <alternativeName>
        <fullName evidence="11">Molybdopterin-converting factor subunit 1 adenylase</fullName>
    </alternativeName>
    <alternativeName>
        <fullName evidence="12">Sulfur carrier protein MoaD adenylyltransferase</fullName>
    </alternativeName>
</protein>
<dbReference type="InterPro" id="IPR036873">
    <property type="entry name" value="Rhodanese-like_dom_sf"/>
</dbReference>
<comment type="caution">
    <text evidence="16">The sequence shown here is derived from an EMBL/GenBank/DDBJ whole genome shotgun (WGS) entry which is preliminary data.</text>
</comment>
<dbReference type="GO" id="GO:0061605">
    <property type="term" value="F:molybdopterin-synthase adenylyltransferase activity"/>
    <property type="evidence" value="ECO:0007669"/>
    <property type="project" value="UniProtKB-EC"/>
</dbReference>
<accession>A0AAW9R3Q5</accession>
<dbReference type="EMBL" id="JBBDHC010000019">
    <property type="protein sequence ID" value="MEJ1250392.1"/>
    <property type="molecule type" value="Genomic_DNA"/>
</dbReference>
<dbReference type="GO" id="GO:0005524">
    <property type="term" value="F:ATP binding"/>
    <property type="evidence" value="ECO:0007669"/>
    <property type="project" value="UniProtKB-KW"/>
</dbReference>
<dbReference type="EC" id="2.7.7.80" evidence="9"/>
<evidence type="ECO:0000313" key="17">
    <source>
        <dbReference type="Proteomes" id="UP001364472"/>
    </source>
</evidence>
<dbReference type="GO" id="GO:0005829">
    <property type="term" value="C:cytosol"/>
    <property type="evidence" value="ECO:0007669"/>
    <property type="project" value="TreeGrafter"/>
</dbReference>
<dbReference type="Pfam" id="PF00899">
    <property type="entry name" value="ThiF"/>
    <property type="match status" value="1"/>
</dbReference>
<evidence type="ECO:0000256" key="3">
    <source>
        <dbReference type="ARBA" id="ARBA00022679"/>
    </source>
</evidence>
<dbReference type="Pfam" id="PF00581">
    <property type="entry name" value="Rhodanese"/>
    <property type="match status" value="1"/>
</dbReference>
<evidence type="ECO:0000256" key="13">
    <source>
        <dbReference type="ARBA" id="ARBA00078531"/>
    </source>
</evidence>
<dbReference type="PANTHER" id="PTHR10953">
    <property type="entry name" value="UBIQUITIN-ACTIVATING ENZYME E1"/>
    <property type="match status" value="1"/>
</dbReference>
<comment type="pathway">
    <text evidence="1">Cofactor biosynthesis; molybdopterin biosynthesis.</text>
</comment>
<evidence type="ECO:0000313" key="16">
    <source>
        <dbReference type="EMBL" id="MEJ1250392.1"/>
    </source>
</evidence>
<dbReference type="NCBIfam" id="NF006444">
    <property type="entry name" value="PRK08762.1"/>
    <property type="match status" value="1"/>
</dbReference>
<evidence type="ECO:0000256" key="12">
    <source>
        <dbReference type="ARBA" id="ARBA00075328"/>
    </source>
</evidence>
<evidence type="ECO:0000259" key="15">
    <source>
        <dbReference type="PROSITE" id="PS50206"/>
    </source>
</evidence>
<feature type="domain" description="Rhodanese" evidence="15">
    <location>
        <begin position="31"/>
        <end position="121"/>
    </location>
</feature>
<comment type="subunit">
    <text evidence="8">Homodimer. Forms a stable heterotetrameric complex of 2 MoeB and 2 MoaD during adenylation of MoaD.</text>
</comment>
<evidence type="ECO:0000256" key="10">
    <source>
        <dbReference type="ARBA" id="ARBA00073635"/>
    </source>
</evidence>
<evidence type="ECO:0000256" key="1">
    <source>
        <dbReference type="ARBA" id="ARBA00005046"/>
    </source>
</evidence>
<dbReference type="Proteomes" id="UP001364472">
    <property type="component" value="Unassembled WGS sequence"/>
</dbReference>
<dbReference type="InterPro" id="IPR035985">
    <property type="entry name" value="Ubiquitin-activating_enz"/>
</dbReference>
<keyword evidence="5" id="KW-0067">ATP-binding</keyword>
<keyword evidence="3" id="KW-0808">Transferase</keyword>
<dbReference type="AlphaFoldDB" id="A0AAW9R3Q5"/>
<proteinExistence type="inferred from homology"/>
<evidence type="ECO:0000256" key="7">
    <source>
        <dbReference type="ARBA" id="ARBA00055169"/>
    </source>
</evidence>
<evidence type="ECO:0000256" key="8">
    <source>
        <dbReference type="ARBA" id="ARBA00063809"/>
    </source>
</evidence>
<organism evidence="16 17">
    <name type="scientific">Denitratimonas tolerans</name>
    <dbReference type="NCBI Taxonomy" id="1338420"/>
    <lineage>
        <taxon>Bacteria</taxon>
        <taxon>Pseudomonadati</taxon>
        <taxon>Pseudomonadota</taxon>
        <taxon>Gammaproteobacteria</taxon>
        <taxon>Lysobacterales</taxon>
        <taxon>Lysobacteraceae</taxon>
        <taxon>Denitratimonas</taxon>
    </lineage>
</organism>
<comment type="catalytic activity">
    <reaction evidence="6">
        <text>[molybdopterin-synthase sulfur-carrier protein]-C-terminal Gly-Gly + ATP + H(+) = [molybdopterin-synthase sulfur-carrier protein]-C-terminal Gly-Gly-AMP + diphosphate</text>
        <dbReference type="Rhea" id="RHEA:43616"/>
        <dbReference type="Rhea" id="RHEA-COMP:12159"/>
        <dbReference type="Rhea" id="RHEA-COMP:12202"/>
        <dbReference type="ChEBI" id="CHEBI:15378"/>
        <dbReference type="ChEBI" id="CHEBI:30616"/>
        <dbReference type="ChEBI" id="CHEBI:33019"/>
        <dbReference type="ChEBI" id="CHEBI:90618"/>
        <dbReference type="ChEBI" id="CHEBI:90778"/>
        <dbReference type="EC" id="2.7.7.80"/>
    </reaction>
</comment>
<dbReference type="PANTHER" id="PTHR10953:SF102">
    <property type="entry name" value="ADENYLYLTRANSFERASE AND SULFURTRANSFERASE MOCS3"/>
    <property type="match status" value="1"/>
</dbReference>
<keyword evidence="17" id="KW-1185">Reference proteome</keyword>
<evidence type="ECO:0000256" key="4">
    <source>
        <dbReference type="ARBA" id="ARBA00022741"/>
    </source>
</evidence>
<dbReference type="RefSeq" id="WP_337336094.1">
    <property type="nucleotide sequence ID" value="NZ_JBBDHC010000019.1"/>
</dbReference>
<dbReference type="GO" id="GO:0004792">
    <property type="term" value="F:thiosulfate-cyanide sulfurtransferase activity"/>
    <property type="evidence" value="ECO:0007669"/>
    <property type="project" value="TreeGrafter"/>
</dbReference>
<keyword evidence="16" id="KW-0548">Nucleotidyltransferase</keyword>
<dbReference type="InterPro" id="IPR045886">
    <property type="entry name" value="ThiF/MoeB/HesA"/>
</dbReference>
<dbReference type="Gene3D" id="3.40.250.10">
    <property type="entry name" value="Rhodanese-like domain"/>
    <property type="match status" value="1"/>
</dbReference>
<comment type="function">
    <text evidence="7">Catalyzes the adenylation by ATP of the carboxyl group of the C-terminal glycine of sulfur carrier protein MoaD.</text>
</comment>
<evidence type="ECO:0000256" key="9">
    <source>
        <dbReference type="ARBA" id="ARBA00066884"/>
    </source>
</evidence>
<dbReference type="GO" id="GO:0008641">
    <property type="term" value="F:ubiquitin-like modifier activating enzyme activity"/>
    <property type="evidence" value="ECO:0007669"/>
    <property type="project" value="InterPro"/>
</dbReference>
<evidence type="ECO:0000256" key="14">
    <source>
        <dbReference type="SAM" id="MobiDB-lite"/>
    </source>
</evidence>
<dbReference type="SUPFAM" id="SSF69572">
    <property type="entry name" value="Activating enzymes of the ubiquitin-like proteins"/>
    <property type="match status" value="1"/>
</dbReference>
<dbReference type="PROSITE" id="PS50206">
    <property type="entry name" value="RHODANESE_3"/>
    <property type="match status" value="1"/>
</dbReference>
<evidence type="ECO:0000256" key="11">
    <source>
        <dbReference type="ARBA" id="ARBA00075110"/>
    </source>
</evidence>
<dbReference type="NCBIfam" id="NF004281">
    <property type="entry name" value="PRK05690.1"/>
    <property type="match status" value="1"/>
</dbReference>
<evidence type="ECO:0000256" key="2">
    <source>
        <dbReference type="ARBA" id="ARBA00009919"/>
    </source>
</evidence>
<feature type="region of interest" description="Disordered" evidence="14">
    <location>
        <begin position="1"/>
        <end position="25"/>
    </location>
</feature>
<dbReference type="SMART" id="SM00450">
    <property type="entry name" value="RHOD"/>
    <property type="match status" value="1"/>
</dbReference>